<evidence type="ECO:0000256" key="4">
    <source>
        <dbReference type="ARBA" id="ARBA00022679"/>
    </source>
</evidence>
<keyword evidence="7 12" id="KW-0863">Zinc-finger</keyword>
<comment type="catalytic activity">
    <reaction evidence="1">
        <text>S-ubiquitinyl-[E2 ubiquitin-conjugating enzyme]-L-cysteine + [acceptor protein]-L-lysine = [E2 ubiquitin-conjugating enzyme]-L-cysteine + N(6)-ubiquitinyl-[acceptor protein]-L-lysine.</text>
        <dbReference type="EC" id="2.3.2.27"/>
    </reaction>
</comment>
<evidence type="ECO:0000259" key="14">
    <source>
        <dbReference type="PROSITE" id="PS50089"/>
    </source>
</evidence>
<evidence type="ECO:0000256" key="8">
    <source>
        <dbReference type="ARBA" id="ARBA00022786"/>
    </source>
</evidence>
<dbReference type="EMBL" id="MT418680">
    <property type="protein sequence ID" value="QKF94519.1"/>
    <property type="molecule type" value="Genomic_DNA"/>
</dbReference>
<keyword evidence="4" id="KW-0808">Transferase</keyword>
<organism evidence="15 16">
    <name type="scientific">Fadolivirus FV1/VV64</name>
    <dbReference type="NCBI Taxonomy" id="3070911"/>
    <lineage>
        <taxon>Viruses</taxon>
        <taxon>Varidnaviria</taxon>
        <taxon>Bamfordvirae</taxon>
        <taxon>Nucleocytoviricota</taxon>
        <taxon>Megaviricetes</taxon>
        <taxon>Imitervirales</taxon>
        <taxon>Mimiviridae</taxon>
        <taxon>Klosneuvirinae</taxon>
        <taxon>Fadolivirus</taxon>
        <taxon>Fadolivirus algeromassiliense</taxon>
    </lineage>
</organism>
<dbReference type="GO" id="GO:0008270">
    <property type="term" value="F:zinc ion binding"/>
    <property type="evidence" value="ECO:0007669"/>
    <property type="project" value="UniProtKB-KW"/>
</dbReference>
<gene>
    <name evidence="15" type="ORF">Fadolivirus_1_1061</name>
</gene>
<dbReference type="PANTHER" id="PTHR45977">
    <property type="entry name" value="TARGET OF ERK KINASE MPK-1"/>
    <property type="match status" value="1"/>
</dbReference>
<feature type="transmembrane region" description="Helical" evidence="13">
    <location>
        <begin position="34"/>
        <end position="62"/>
    </location>
</feature>
<keyword evidence="11 13" id="KW-0472">Membrane</keyword>
<dbReference type="SUPFAM" id="SSF57850">
    <property type="entry name" value="RING/U-box"/>
    <property type="match status" value="1"/>
</dbReference>
<evidence type="ECO:0000256" key="9">
    <source>
        <dbReference type="ARBA" id="ARBA00022833"/>
    </source>
</evidence>
<dbReference type="Proteomes" id="UP001162001">
    <property type="component" value="Segment"/>
</dbReference>
<evidence type="ECO:0000256" key="12">
    <source>
        <dbReference type="PROSITE-ProRule" id="PRU00175"/>
    </source>
</evidence>
<dbReference type="EC" id="2.3.2.27" evidence="3"/>
<keyword evidence="8" id="KW-0833">Ubl conjugation pathway</keyword>
<accession>A0A7D3QWF8</accession>
<dbReference type="GO" id="GO:0016567">
    <property type="term" value="P:protein ubiquitination"/>
    <property type="evidence" value="ECO:0007669"/>
    <property type="project" value="TreeGrafter"/>
</dbReference>
<keyword evidence="6" id="KW-0479">Metal-binding</keyword>
<evidence type="ECO:0000313" key="15">
    <source>
        <dbReference type="EMBL" id="QKF94519.1"/>
    </source>
</evidence>
<dbReference type="PANTHER" id="PTHR45977:SF4">
    <property type="entry name" value="RING-TYPE DOMAIN-CONTAINING PROTEIN"/>
    <property type="match status" value="1"/>
</dbReference>
<proteinExistence type="predicted"/>
<evidence type="ECO:0000256" key="13">
    <source>
        <dbReference type="SAM" id="Phobius"/>
    </source>
</evidence>
<feature type="transmembrane region" description="Helical" evidence="13">
    <location>
        <begin position="146"/>
        <end position="171"/>
    </location>
</feature>
<feature type="domain" description="RING-type" evidence="14">
    <location>
        <begin position="237"/>
        <end position="278"/>
    </location>
</feature>
<evidence type="ECO:0000256" key="5">
    <source>
        <dbReference type="ARBA" id="ARBA00022692"/>
    </source>
</evidence>
<evidence type="ECO:0000256" key="6">
    <source>
        <dbReference type="ARBA" id="ARBA00022723"/>
    </source>
</evidence>
<evidence type="ECO:0000313" key="16">
    <source>
        <dbReference type="Proteomes" id="UP001162001"/>
    </source>
</evidence>
<dbReference type="Gene3D" id="3.30.40.10">
    <property type="entry name" value="Zinc/RING finger domain, C3HC4 (zinc finger)"/>
    <property type="match status" value="1"/>
</dbReference>
<evidence type="ECO:0000256" key="7">
    <source>
        <dbReference type="ARBA" id="ARBA00022771"/>
    </source>
</evidence>
<dbReference type="CDD" id="cd16473">
    <property type="entry name" value="RING-H2_RNF103"/>
    <property type="match status" value="1"/>
</dbReference>
<dbReference type="PROSITE" id="PS50089">
    <property type="entry name" value="ZF_RING_2"/>
    <property type="match status" value="1"/>
</dbReference>
<keyword evidence="5 13" id="KW-0812">Transmembrane</keyword>
<evidence type="ECO:0000256" key="1">
    <source>
        <dbReference type="ARBA" id="ARBA00000900"/>
    </source>
</evidence>
<feature type="transmembrane region" description="Helical" evidence="13">
    <location>
        <begin position="74"/>
        <end position="93"/>
    </location>
</feature>
<protein>
    <recommendedName>
        <fullName evidence="3">RING-type E3 ubiquitin transferase</fullName>
        <ecNumber evidence="3">2.3.2.27</ecNumber>
    </recommendedName>
</protein>
<keyword evidence="10 13" id="KW-1133">Transmembrane helix</keyword>
<evidence type="ECO:0000256" key="2">
    <source>
        <dbReference type="ARBA" id="ARBA00004141"/>
    </source>
</evidence>
<reference evidence="15 16" key="1">
    <citation type="submission" date="2020-04" db="EMBL/GenBank/DDBJ databases">
        <title>Advantages and limits of metagenomic assembly and binning of a giant virus.</title>
        <authorList>
            <person name="Schulz F."/>
            <person name="Andreani J."/>
            <person name="Francis R."/>
            <person name="Boudjemaa H."/>
            <person name="Bou Khalil J.Y."/>
            <person name="Lee J."/>
            <person name="La Scola B."/>
            <person name="Woyke T."/>
        </authorList>
    </citation>
    <scope>NUCLEOTIDE SEQUENCE [LARGE SCALE GENOMIC DNA]</scope>
    <source>
        <strain evidence="15 16">FV1/VV64</strain>
    </source>
</reference>
<sequence length="283" mass="32858">MDEVYESRDPNEAFSDVRLLINEDRVEQPNHSSIITYLCIRLSSIIRIVMQIAYILFGILIYASDYGKKCYMKVEYIPILIAGTSVLQIYILIYEDFINRHDNGSFWSKLCSFFKFVTKIMFFFFLVYLIFYTPTTKECELLDRSITFLWVYFIIEYVLLFLIIVILSGLITCGMRIFCPSLVIAAFQVVPFRTGASDSALEELASYKFSTNGIDYNLINRTDSEDLIRINADSTACSICLENYTEDCSVRYLPCTHHYHKQCCDDWLKINKSCPLCRASVDI</sequence>
<dbReference type="GO" id="GO:0061630">
    <property type="term" value="F:ubiquitin protein ligase activity"/>
    <property type="evidence" value="ECO:0007669"/>
    <property type="project" value="UniProtKB-EC"/>
</dbReference>
<evidence type="ECO:0000256" key="10">
    <source>
        <dbReference type="ARBA" id="ARBA00022989"/>
    </source>
</evidence>
<feature type="transmembrane region" description="Helical" evidence="13">
    <location>
        <begin position="113"/>
        <end position="134"/>
    </location>
</feature>
<name>A0A7D3QWF8_9VIRU</name>
<dbReference type="Pfam" id="PF13639">
    <property type="entry name" value="zf-RING_2"/>
    <property type="match status" value="1"/>
</dbReference>
<dbReference type="GO" id="GO:0006511">
    <property type="term" value="P:ubiquitin-dependent protein catabolic process"/>
    <property type="evidence" value="ECO:0007669"/>
    <property type="project" value="TreeGrafter"/>
</dbReference>
<keyword evidence="16" id="KW-1185">Reference proteome</keyword>
<comment type="subcellular location">
    <subcellularLocation>
        <location evidence="2">Membrane</location>
        <topology evidence="2">Multi-pass membrane protein</topology>
    </subcellularLocation>
</comment>
<dbReference type="SMART" id="SM00184">
    <property type="entry name" value="RING"/>
    <property type="match status" value="1"/>
</dbReference>
<dbReference type="InterPro" id="IPR001841">
    <property type="entry name" value="Znf_RING"/>
</dbReference>
<dbReference type="GO" id="GO:0016020">
    <property type="term" value="C:membrane"/>
    <property type="evidence" value="ECO:0007669"/>
    <property type="project" value="UniProtKB-SubCell"/>
</dbReference>
<keyword evidence="9" id="KW-0862">Zinc</keyword>
<evidence type="ECO:0000256" key="11">
    <source>
        <dbReference type="ARBA" id="ARBA00023136"/>
    </source>
</evidence>
<evidence type="ECO:0000256" key="3">
    <source>
        <dbReference type="ARBA" id="ARBA00012483"/>
    </source>
</evidence>
<dbReference type="InterPro" id="IPR013083">
    <property type="entry name" value="Znf_RING/FYVE/PHD"/>
</dbReference>